<dbReference type="Proteomes" id="UP000184356">
    <property type="component" value="Unassembled WGS sequence"/>
</dbReference>
<keyword evidence="3" id="KW-1185">Reference proteome</keyword>
<dbReference type="AlphaFoldDB" id="A0A1L9TI56"/>
<feature type="compositionally biased region" description="Polar residues" evidence="1">
    <location>
        <begin position="92"/>
        <end position="105"/>
    </location>
</feature>
<feature type="region of interest" description="Disordered" evidence="1">
    <location>
        <begin position="57"/>
        <end position="113"/>
    </location>
</feature>
<dbReference type="GeneID" id="63769358"/>
<evidence type="ECO:0000256" key="1">
    <source>
        <dbReference type="SAM" id="MobiDB-lite"/>
    </source>
</evidence>
<dbReference type="VEuPathDB" id="FungiDB:ASPSYDRAFT_999501"/>
<feature type="region of interest" description="Disordered" evidence="1">
    <location>
        <begin position="169"/>
        <end position="208"/>
    </location>
</feature>
<evidence type="ECO:0000313" key="2">
    <source>
        <dbReference type="EMBL" id="OJJ59116.1"/>
    </source>
</evidence>
<name>A0A1L9TI56_9EURO</name>
<feature type="compositionally biased region" description="Basic and acidic residues" evidence="1">
    <location>
        <begin position="82"/>
        <end position="91"/>
    </location>
</feature>
<feature type="region of interest" description="Disordered" evidence="1">
    <location>
        <begin position="1"/>
        <end position="21"/>
    </location>
</feature>
<protein>
    <submittedName>
        <fullName evidence="2">Uncharacterized protein</fullName>
    </submittedName>
</protein>
<feature type="compositionally biased region" description="Acidic residues" evidence="1">
    <location>
        <begin position="174"/>
        <end position="184"/>
    </location>
</feature>
<gene>
    <name evidence="2" type="ORF">ASPSYDRAFT_999501</name>
</gene>
<evidence type="ECO:0000313" key="3">
    <source>
        <dbReference type="Proteomes" id="UP000184356"/>
    </source>
</evidence>
<dbReference type="OrthoDB" id="4501821at2759"/>
<dbReference type="EMBL" id="KV878586">
    <property type="protein sequence ID" value="OJJ59116.1"/>
    <property type="molecule type" value="Genomic_DNA"/>
</dbReference>
<proteinExistence type="predicted"/>
<sequence>MHSGITTENNNSTASMGIPKPQAGASHYASLGIVSPQPIRRVNVNILDTIEEMEEPAPELPITKRARTAPPKLAIHIPTTNTRDRKPKPDSSNDSSYETTSNESRTGNEHRVRRVRFAEEVTIIPNKTEKHVHWPADSKIVTYIPDAEYSDEAPVKQVRFAASPDLVTYIPDDSSVEDDPDFDEPNNNNNNTSEYGSPGPHVHFSPEPAERRSIQVDTLYNIEAREEVPRPDSAYNYPRLRSVLDRTPTPPAYVPLSILGSAQVQEEQDVVMTVWDDEESLDGSRNASEFERTETLEDFVHLARHSKKRKRRMRRAFVGVAAGLSNIVKKRKKERTVEDVYGW</sequence>
<accession>A0A1L9TI56</accession>
<organism evidence="2 3">
    <name type="scientific">Aspergillus sydowii CBS 593.65</name>
    <dbReference type="NCBI Taxonomy" id="1036612"/>
    <lineage>
        <taxon>Eukaryota</taxon>
        <taxon>Fungi</taxon>
        <taxon>Dikarya</taxon>
        <taxon>Ascomycota</taxon>
        <taxon>Pezizomycotina</taxon>
        <taxon>Eurotiomycetes</taxon>
        <taxon>Eurotiomycetidae</taxon>
        <taxon>Eurotiales</taxon>
        <taxon>Aspergillaceae</taxon>
        <taxon>Aspergillus</taxon>
        <taxon>Aspergillus subgen. Nidulantes</taxon>
    </lineage>
</organism>
<dbReference type="RefSeq" id="XP_040702922.1">
    <property type="nucleotide sequence ID" value="XM_040853285.1"/>
</dbReference>
<feature type="compositionally biased region" description="Polar residues" evidence="1">
    <location>
        <begin position="1"/>
        <end position="15"/>
    </location>
</feature>
<reference evidence="3" key="1">
    <citation type="journal article" date="2017" name="Genome Biol.">
        <title>Comparative genomics reveals high biological diversity and specific adaptations in the industrially and medically important fungal genus Aspergillus.</title>
        <authorList>
            <person name="de Vries R.P."/>
            <person name="Riley R."/>
            <person name="Wiebenga A."/>
            <person name="Aguilar-Osorio G."/>
            <person name="Amillis S."/>
            <person name="Uchima C.A."/>
            <person name="Anderluh G."/>
            <person name="Asadollahi M."/>
            <person name="Askin M."/>
            <person name="Barry K."/>
            <person name="Battaglia E."/>
            <person name="Bayram O."/>
            <person name="Benocci T."/>
            <person name="Braus-Stromeyer S.A."/>
            <person name="Caldana C."/>
            <person name="Canovas D."/>
            <person name="Cerqueira G.C."/>
            <person name="Chen F."/>
            <person name="Chen W."/>
            <person name="Choi C."/>
            <person name="Clum A."/>
            <person name="Dos Santos R.A."/>
            <person name="Damasio A.R."/>
            <person name="Diallinas G."/>
            <person name="Emri T."/>
            <person name="Fekete E."/>
            <person name="Flipphi M."/>
            <person name="Freyberg S."/>
            <person name="Gallo A."/>
            <person name="Gournas C."/>
            <person name="Habgood R."/>
            <person name="Hainaut M."/>
            <person name="Harispe M.L."/>
            <person name="Henrissat B."/>
            <person name="Hilden K.S."/>
            <person name="Hope R."/>
            <person name="Hossain A."/>
            <person name="Karabika E."/>
            <person name="Karaffa L."/>
            <person name="Karanyi Z."/>
            <person name="Krasevec N."/>
            <person name="Kuo A."/>
            <person name="Kusch H."/>
            <person name="LaButti K."/>
            <person name="Lagendijk E.L."/>
            <person name="Lapidus A."/>
            <person name="Levasseur A."/>
            <person name="Lindquist E."/>
            <person name="Lipzen A."/>
            <person name="Logrieco A.F."/>
            <person name="MacCabe A."/>
            <person name="Maekelae M.R."/>
            <person name="Malavazi I."/>
            <person name="Melin P."/>
            <person name="Meyer V."/>
            <person name="Mielnichuk N."/>
            <person name="Miskei M."/>
            <person name="Molnar A.P."/>
            <person name="Mule G."/>
            <person name="Ngan C.Y."/>
            <person name="Orejas M."/>
            <person name="Orosz E."/>
            <person name="Ouedraogo J.P."/>
            <person name="Overkamp K.M."/>
            <person name="Park H.-S."/>
            <person name="Perrone G."/>
            <person name="Piumi F."/>
            <person name="Punt P.J."/>
            <person name="Ram A.F."/>
            <person name="Ramon A."/>
            <person name="Rauscher S."/>
            <person name="Record E."/>
            <person name="Riano-Pachon D.M."/>
            <person name="Robert V."/>
            <person name="Roehrig J."/>
            <person name="Ruller R."/>
            <person name="Salamov A."/>
            <person name="Salih N.S."/>
            <person name="Samson R.A."/>
            <person name="Sandor E."/>
            <person name="Sanguinetti M."/>
            <person name="Schuetze T."/>
            <person name="Sepcic K."/>
            <person name="Shelest E."/>
            <person name="Sherlock G."/>
            <person name="Sophianopoulou V."/>
            <person name="Squina F.M."/>
            <person name="Sun H."/>
            <person name="Susca A."/>
            <person name="Todd R.B."/>
            <person name="Tsang A."/>
            <person name="Unkles S.E."/>
            <person name="van de Wiele N."/>
            <person name="van Rossen-Uffink D."/>
            <person name="Oliveira J.V."/>
            <person name="Vesth T.C."/>
            <person name="Visser J."/>
            <person name="Yu J.-H."/>
            <person name="Zhou M."/>
            <person name="Andersen M.R."/>
            <person name="Archer D.B."/>
            <person name="Baker S.E."/>
            <person name="Benoit I."/>
            <person name="Brakhage A.A."/>
            <person name="Braus G.H."/>
            <person name="Fischer R."/>
            <person name="Frisvad J.C."/>
            <person name="Goldman G.H."/>
            <person name="Houbraken J."/>
            <person name="Oakley B."/>
            <person name="Pocsi I."/>
            <person name="Scazzocchio C."/>
            <person name="Seiboth B."/>
            <person name="vanKuyk P.A."/>
            <person name="Wortman J."/>
            <person name="Dyer P.S."/>
            <person name="Grigoriev I.V."/>
        </authorList>
    </citation>
    <scope>NUCLEOTIDE SEQUENCE [LARGE SCALE GENOMIC DNA]</scope>
    <source>
        <strain evidence="3">CBS 593.65</strain>
    </source>
</reference>